<accession>A0A1D7UTH2</accession>
<evidence type="ECO:0000259" key="1">
    <source>
        <dbReference type="Pfam" id="PF00905"/>
    </source>
</evidence>
<dbReference type="InterPro" id="IPR001460">
    <property type="entry name" value="PCN-bd_Tpept"/>
</dbReference>
<protein>
    <recommendedName>
        <fullName evidence="1">Penicillin-binding protein transpeptidase domain-containing protein</fullName>
    </recommendedName>
</protein>
<dbReference type="Pfam" id="PF00905">
    <property type="entry name" value="Transpeptidase"/>
    <property type="match status" value="1"/>
</dbReference>
<dbReference type="GO" id="GO:0008658">
    <property type="term" value="F:penicillin binding"/>
    <property type="evidence" value="ECO:0007669"/>
    <property type="project" value="InterPro"/>
</dbReference>
<dbReference type="RefSeq" id="WP_069606085.1">
    <property type="nucleotide sequence ID" value="NZ_CP015217.1"/>
</dbReference>
<dbReference type="InterPro" id="IPR012338">
    <property type="entry name" value="Beta-lactam/transpept-like"/>
</dbReference>
<feature type="domain" description="Penicillin-binding protein transpeptidase" evidence="1">
    <location>
        <begin position="45"/>
        <end position="126"/>
    </location>
</feature>
<name>A0A1D7UTH2_9LEPT</name>
<dbReference type="AlphaFoldDB" id="A0A1D7UTH2"/>
<proteinExistence type="predicted"/>
<keyword evidence="3" id="KW-1185">Reference proteome</keyword>
<dbReference type="Proteomes" id="UP000094197">
    <property type="component" value="Chromosome 1"/>
</dbReference>
<evidence type="ECO:0000313" key="3">
    <source>
        <dbReference type="Proteomes" id="UP000094197"/>
    </source>
</evidence>
<organism evidence="2 3">
    <name type="scientific">Leptospira tipperaryensis</name>
    <dbReference type="NCBI Taxonomy" id="2564040"/>
    <lineage>
        <taxon>Bacteria</taxon>
        <taxon>Pseudomonadati</taxon>
        <taxon>Spirochaetota</taxon>
        <taxon>Spirochaetia</taxon>
        <taxon>Leptospirales</taxon>
        <taxon>Leptospiraceae</taxon>
        <taxon>Leptospira</taxon>
    </lineage>
</organism>
<evidence type="ECO:0000313" key="2">
    <source>
        <dbReference type="EMBL" id="AOP32838.1"/>
    </source>
</evidence>
<dbReference type="Gene3D" id="3.40.710.10">
    <property type="entry name" value="DD-peptidase/beta-lactamase superfamily"/>
    <property type="match status" value="1"/>
</dbReference>
<reference evidence="2 3" key="1">
    <citation type="submission" date="2016-04" db="EMBL/GenBank/DDBJ databases">
        <title>Complete genome seqeunce of Leptospira alstonii serovar Room22.</title>
        <authorList>
            <person name="Nally J.E."/>
            <person name="Bayles D.O."/>
            <person name="Hurley D."/>
            <person name="Fanning S."/>
            <person name="McMahon B.J."/>
            <person name="Arent Z."/>
        </authorList>
    </citation>
    <scope>NUCLEOTIDE SEQUENCE [LARGE SCALE GENOMIC DNA]</scope>
    <source>
        <strain evidence="2 3">GWTS #1</strain>
    </source>
</reference>
<gene>
    <name evidence="2" type="ORF">A0128_02500</name>
</gene>
<sequence>MRWSKILFLTLWSLVSAGEIHSKEITLFSHFIDSSPSITGEGILLKQNFTPASTFKYWIALFLIEKNLVYPSFQKVSSEKHIPHTPRALNLREAMLYSSNSFFLSFLEEDSKRYEEFQDFLIRIGFVTEVYKSPFLNRKNLYLSPSIQKSPEAQHNFFVSFLKDEGRSRGISSKTFQFWKESAYWSECDSQNSKVFGKTGSLGGAFWFLGFLEKKQSVWERWTKDLPKEYSVITVLQTGEGSSREGAIRSFYRTAGCENEIENVLKRISE</sequence>
<dbReference type="KEGG" id="laj:A0128_02500"/>
<dbReference type="EMBL" id="CP015217">
    <property type="protein sequence ID" value="AOP32838.1"/>
    <property type="molecule type" value="Genomic_DNA"/>
</dbReference>
<dbReference type="SUPFAM" id="SSF56601">
    <property type="entry name" value="beta-lactamase/transpeptidase-like"/>
    <property type="match status" value="1"/>
</dbReference>
<dbReference type="OrthoDB" id="321532at2"/>